<feature type="domain" description="Peptidase M1 membrane alanine aminopeptidase" evidence="12">
    <location>
        <begin position="255"/>
        <end position="460"/>
    </location>
</feature>
<reference evidence="14 15" key="1">
    <citation type="submission" date="2023-02" db="EMBL/GenBank/DDBJ databases">
        <title>Genome sequence of Mucilaginibacter jinjuensis strain KACC 16571.</title>
        <authorList>
            <person name="Kim S."/>
            <person name="Heo J."/>
            <person name="Kwon S.-W."/>
        </authorList>
    </citation>
    <scope>NUCLEOTIDE SEQUENCE [LARGE SCALE GENOMIC DNA]</scope>
    <source>
        <strain evidence="14 15">KACC 16571</strain>
    </source>
</reference>
<name>A0ABY7TEE9_9SPHI</name>
<evidence type="ECO:0000313" key="15">
    <source>
        <dbReference type="Proteomes" id="UP001216139"/>
    </source>
</evidence>
<evidence type="ECO:0000256" key="9">
    <source>
        <dbReference type="ARBA" id="ARBA00022833"/>
    </source>
</evidence>
<dbReference type="CDD" id="cd09602">
    <property type="entry name" value="M1_APN"/>
    <property type="match status" value="1"/>
</dbReference>
<keyword evidence="8" id="KW-0378">Hydrolase</keyword>
<dbReference type="PANTHER" id="PTHR11533:SF299">
    <property type="entry name" value="AMINOPEPTIDASE"/>
    <property type="match status" value="1"/>
</dbReference>
<dbReference type="GO" id="GO:0004177">
    <property type="term" value="F:aminopeptidase activity"/>
    <property type="evidence" value="ECO:0007669"/>
    <property type="project" value="UniProtKB-KW"/>
</dbReference>
<evidence type="ECO:0000256" key="2">
    <source>
        <dbReference type="ARBA" id="ARBA00001947"/>
    </source>
</evidence>
<comment type="cofactor">
    <cofactor evidence="2">
        <name>Zn(2+)</name>
        <dbReference type="ChEBI" id="CHEBI:29105"/>
    </cofactor>
</comment>
<evidence type="ECO:0000313" key="14">
    <source>
        <dbReference type="EMBL" id="WCT14578.1"/>
    </source>
</evidence>
<feature type="signal peptide" evidence="11">
    <location>
        <begin position="1"/>
        <end position="25"/>
    </location>
</feature>
<dbReference type="PANTHER" id="PTHR11533">
    <property type="entry name" value="PROTEASE M1 ZINC METALLOPROTEASE"/>
    <property type="match status" value="1"/>
</dbReference>
<accession>A0ABY7TEE9</accession>
<comment type="catalytic activity">
    <reaction evidence="1">
        <text>Release of an N-terminal amino acid, Xaa-|-Yaa- from a peptide, amide or arylamide. Xaa is preferably Ala, but may be most amino acids including Pro (slow action). When a terminal hydrophobic residue is followed by a prolyl residue, the two may be released as an intact Xaa-Pro dipeptide.</text>
        <dbReference type="EC" id="3.4.11.2"/>
    </reaction>
</comment>
<dbReference type="Gene3D" id="2.60.40.1730">
    <property type="entry name" value="tricorn interacting facor f3 domain"/>
    <property type="match status" value="1"/>
</dbReference>
<evidence type="ECO:0000256" key="8">
    <source>
        <dbReference type="ARBA" id="ARBA00022801"/>
    </source>
</evidence>
<dbReference type="EMBL" id="CP117167">
    <property type="protein sequence ID" value="WCT14578.1"/>
    <property type="molecule type" value="Genomic_DNA"/>
</dbReference>
<dbReference type="SUPFAM" id="SSF63737">
    <property type="entry name" value="Leukotriene A4 hydrolase N-terminal domain"/>
    <property type="match status" value="1"/>
</dbReference>
<evidence type="ECO:0000259" key="12">
    <source>
        <dbReference type="Pfam" id="PF01433"/>
    </source>
</evidence>
<dbReference type="RefSeq" id="WP_273633074.1">
    <property type="nucleotide sequence ID" value="NZ_CP117167.1"/>
</dbReference>
<evidence type="ECO:0000256" key="6">
    <source>
        <dbReference type="ARBA" id="ARBA00022670"/>
    </source>
</evidence>
<dbReference type="EC" id="3.4.11.2" evidence="4"/>
<sequence>MISKLKTYSAAALLLASATAGFAQGARPLVEPGVSLKLATYRHTALSDLQYTLNFDIPAERSQAINATENISFTLKSLVQPLQLDFKQPAEKVKSIAVNGQDIPVDWANEHIIIDTKYLNTGINKIDLKFIAGNESLNRNDDYLYALFVPDRARTVFPCFDQPDLKSHFLLTLQVPSDWKVLANGIKKDSVVNSNRTTFHFANSDKLPTYLFSFTAGKYQYAQQSVGKHTAEFLYRETDPTKIKLSVDSVFIDHKNAISFLEGWTGIAFPFQKVGFVGIPDFQFGGMEHPGEVQYKASSLFLDDGATKDQFISRSNLISHETAHMWFGDMVTMEWFNDVWMKEVFANFMADKVTEKMMGSETFNLKFLQDHYPAAYGIDRTQGANPIRQQLDNLQDAGSLYGNIIYHKAPIMMRQLELLMGADNFRLGIQEYLKKYAYTNATWNDLIAILSKHSKTDLYAWNKVWVNQPGRPVFDCEYLGANLGTENKIVRFNITQKAEFGEARTWPQIFDITLVYPDHSQNLTVNMVGAQMELKAAEGLAWPSYVLFNSNGMGYGLFPTDKNITGSLFEIASPLQRASAYITAYENMLAGRYFKPNELLQLFTKGLTVEKNEMNLRMLTGYIGSIYWEFILPADRQKMATTVEQSFWTAMQQQEAPNNKKILFRAYQDVYFSHEAQSNIYNIWQQKQPPVGVKLSEDDYTSLAFSFALRSDTVTHILKQQEDRIPNADRKKRIEFLMPALSLDVQERDAFFNSLGDRKNRAKEAWVTAALSYLNHPLRQSTSIKYLPKSLDLVEEIQRTGDVFFPQSWLGSILSSYQSKEAAQIVNDFLKAHTDYNPKLKDKILQSSDNLFRAEKLLGAAK</sequence>
<dbReference type="InterPro" id="IPR001930">
    <property type="entry name" value="Peptidase_M1"/>
</dbReference>
<evidence type="ECO:0000256" key="1">
    <source>
        <dbReference type="ARBA" id="ARBA00000098"/>
    </source>
</evidence>
<protein>
    <recommendedName>
        <fullName evidence="5">Aminopeptidase N</fullName>
        <ecNumber evidence="4">3.4.11.2</ecNumber>
    </recommendedName>
</protein>
<dbReference type="PRINTS" id="PR00756">
    <property type="entry name" value="ALADIPTASE"/>
</dbReference>
<dbReference type="Pfam" id="PF01433">
    <property type="entry name" value="Peptidase_M1"/>
    <property type="match status" value="1"/>
</dbReference>
<dbReference type="Pfam" id="PF17900">
    <property type="entry name" value="Peptidase_M1_N"/>
    <property type="match status" value="1"/>
</dbReference>
<feature type="chain" id="PRO_5045819171" description="Aminopeptidase N" evidence="11">
    <location>
        <begin position="26"/>
        <end position="862"/>
    </location>
</feature>
<proteinExistence type="inferred from homology"/>
<evidence type="ECO:0000256" key="7">
    <source>
        <dbReference type="ARBA" id="ARBA00022723"/>
    </source>
</evidence>
<dbReference type="Gene3D" id="1.10.390.10">
    <property type="entry name" value="Neutral Protease Domain 2"/>
    <property type="match status" value="1"/>
</dbReference>
<dbReference type="InterPro" id="IPR027268">
    <property type="entry name" value="Peptidase_M4/M1_CTD_sf"/>
</dbReference>
<keyword evidence="6" id="KW-0645">Protease</keyword>
<evidence type="ECO:0000259" key="13">
    <source>
        <dbReference type="Pfam" id="PF17900"/>
    </source>
</evidence>
<dbReference type="SUPFAM" id="SSF55486">
    <property type="entry name" value="Metalloproteases ('zincins'), catalytic domain"/>
    <property type="match status" value="1"/>
</dbReference>
<dbReference type="Proteomes" id="UP001216139">
    <property type="component" value="Chromosome"/>
</dbReference>
<evidence type="ECO:0000256" key="10">
    <source>
        <dbReference type="ARBA" id="ARBA00023049"/>
    </source>
</evidence>
<comment type="similarity">
    <text evidence="3">Belongs to the peptidase M1 family.</text>
</comment>
<evidence type="ECO:0000256" key="5">
    <source>
        <dbReference type="ARBA" id="ARBA00015611"/>
    </source>
</evidence>
<keyword evidence="15" id="KW-1185">Reference proteome</keyword>
<keyword evidence="14" id="KW-0031">Aminopeptidase</keyword>
<evidence type="ECO:0000256" key="3">
    <source>
        <dbReference type="ARBA" id="ARBA00010136"/>
    </source>
</evidence>
<feature type="domain" description="Aminopeptidase N-like N-terminal" evidence="13">
    <location>
        <begin position="141"/>
        <end position="211"/>
    </location>
</feature>
<dbReference type="InterPro" id="IPR042097">
    <property type="entry name" value="Aminopeptidase_N-like_N_sf"/>
</dbReference>
<keyword evidence="11" id="KW-0732">Signal</keyword>
<dbReference type="InterPro" id="IPR045357">
    <property type="entry name" value="Aminopeptidase_N-like_N"/>
</dbReference>
<evidence type="ECO:0000256" key="4">
    <source>
        <dbReference type="ARBA" id="ARBA00012564"/>
    </source>
</evidence>
<evidence type="ECO:0000256" key="11">
    <source>
        <dbReference type="SAM" id="SignalP"/>
    </source>
</evidence>
<gene>
    <name evidence="14" type="ORF">PQO05_11595</name>
</gene>
<keyword evidence="9" id="KW-0862">Zinc</keyword>
<dbReference type="InterPro" id="IPR050344">
    <property type="entry name" value="Peptidase_M1_aminopeptidases"/>
</dbReference>
<organism evidence="14 15">
    <name type="scientific">Mucilaginibacter jinjuensis</name>
    <dbReference type="NCBI Taxonomy" id="1176721"/>
    <lineage>
        <taxon>Bacteria</taxon>
        <taxon>Pseudomonadati</taxon>
        <taxon>Bacteroidota</taxon>
        <taxon>Sphingobacteriia</taxon>
        <taxon>Sphingobacteriales</taxon>
        <taxon>Sphingobacteriaceae</taxon>
        <taxon>Mucilaginibacter</taxon>
    </lineage>
</organism>
<keyword evidence="10" id="KW-0482">Metalloprotease</keyword>
<dbReference type="InterPro" id="IPR014782">
    <property type="entry name" value="Peptidase_M1_dom"/>
</dbReference>
<keyword evidence="7" id="KW-0479">Metal-binding</keyword>